<dbReference type="AlphaFoldDB" id="A0A1I3EZI9"/>
<accession>A0A1I3EZI9</accession>
<organism evidence="3 4">
    <name type="scientific">Planctomicrobium piriforme</name>
    <dbReference type="NCBI Taxonomy" id="1576369"/>
    <lineage>
        <taxon>Bacteria</taxon>
        <taxon>Pseudomonadati</taxon>
        <taxon>Planctomycetota</taxon>
        <taxon>Planctomycetia</taxon>
        <taxon>Planctomycetales</taxon>
        <taxon>Planctomycetaceae</taxon>
        <taxon>Planctomicrobium</taxon>
    </lineage>
</organism>
<keyword evidence="2" id="KW-0472">Membrane</keyword>
<evidence type="ECO:0000256" key="2">
    <source>
        <dbReference type="SAM" id="Phobius"/>
    </source>
</evidence>
<proteinExistence type="predicted"/>
<feature type="transmembrane region" description="Helical" evidence="2">
    <location>
        <begin position="30"/>
        <end position="54"/>
    </location>
</feature>
<reference evidence="4" key="1">
    <citation type="submission" date="2016-10" db="EMBL/GenBank/DDBJ databases">
        <authorList>
            <person name="Varghese N."/>
            <person name="Submissions S."/>
        </authorList>
    </citation>
    <scope>NUCLEOTIDE SEQUENCE [LARGE SCALE GENOMIC DNA]</scope>
    <source>
        <strain evidence="4">DSM 26348</strain>
    </source>
</reference>
<dbReference type="EMBL" id="FOQD01000005">
    <property type="protein sequence ID" value="SFI04346.1"/>
    <property type="molecule type" value="Genomic_DNA"/>
</dbReference>
<feature type="region of interest" description="Disordered" evidence="1">
    <location>
        <begin position="94"/>
        <end position="115"/>
    </location>
</feature>
<keyword evidence="2" id="KW-0812">Transmembrane</keyword>
<gene>
    <name evidence="3" type="ORF">SAMN05421753_1057</name>
</gene>
<feature type="transmembrane region" description="Helical" evidence="2">
    <location>
        <begin position="164"/>
        <end position="188"/>
    </location>
</feature>
<sequence length="207" mass="22723">MSERDALSTAMRGPAKPKKPTFGEMLLQHVIGFVGCVVFPGFVTAIAPVTWINLTRANDVVSARTDQCVFFVIPYLTRHVSPVTGVDTRVIQGEMVPDHDKSSSSQKTHRTEDEGVLVIRGPEQQSRVMVSPVNLKQTRDSIEAFLTDSSLQSRRLAVVANWKAGIMAGVPVSLLTVLYVVGVTLAILRWMLRPIWPVKAASMPLQS</sequence>
<protein>
    <submittedName>
        <fullName evidence="3">Uncharacterized protein</fullName>
    </submittedName>
</protein>
<evidence type="ECO:0000313" key="3">
    <source>
        <dbReference type="EMBL" id="SFI04346.1"/>
    </source>
</evidence>
<evidence type="ECO:0000313" key="4">
    <source>
        <dbReference type="Proteomes" id="UP000199518"/>
    </source>
</evidence>
<dbReference type="RefSeq" id="WP_092048832.1">
    <property type="nucleotide sequence ID" value="NZ_FOQD01000005.1"/>
</dbReference>
<evidence type="ECO:0000256" key="1">
    <source>
        <dbReference type="SAM" id="MobiDB-lite"/>
    </source>
</evidence>
<keyword evidence="2" id="KW-1133">Transmembrane helix</keyword>
<dbReference type="Proteomes" id="UP000199518">
    <property type="component" value="Unassembled WGS sequence"/>
</dbReference>
<name>A0A1I3EZI9_9PLAN</name>
<keyword evidence="4" id="KW-1185">Reference proteome</keyword>